<dbReference type="EMBL" id="JACXVP010000004">
    <property type="protein sequence ID" value="KAG5611732.1"/>
    <property type="molecule type" value="Genomic_DNA"/>
</dbReference>
<evidence type="ECO:0000313" key="2">
    <source>
        <dbReference type="Proteomes" id="UP000824120"/>
    </source>
</evidence>
<proteinExistence type="predicted"/>
<name>A0A9J5ZJ10_SOLCO</name>
<organism evidence="1 2">
    <name type="scientific">Solanum commersonii</name>
    <name type="common">Commerson's wild potato</name>
    <name type="synonym">Commerson's nightshade</name>
    <dbReference type="NCBI Taxonomy" id="4109"/>
    <lineage>
        <taxon>Eukaryota</taxon>
        <taxon>Viridiplantae</taxon>
        <taxon>Streptophyta</taxon>
        <taxon>Embryophyta</taxon>
        <taxon>Tracheophyta</taxon>
        <taxon>Spermatophyta</taxon>
        <taxon>Magnoliopsida</taxon>
        <taxon>eudicotyledons</taxon>
        <taxon>Gunneridae</taxon>
        <taxon>Pentapetalae</taxon>
        <taxon>asterids</taxon>
        <taxon>lamiids</taxon>
        <taxon>Solanales</taxon>
        <taxon>Solanaceae</taxon>
        <taxon>Solanoideae</taxon>
        <taxon>Solaneae</taxon>
        <taxon>Solanum</taxon>
    </lineage>
</organism>
<accession>A0A9J5ZJ10</accession>
<dbReference type="Proteomes" id="UP000824120">
    <property type="component" value="Chromosome 4"/>
</dbReference>
<sequence length="69" mass="7918">MELDEYVIEEGLHQAVIMKLSYGAPSLHELRKLIPKQLVIKGRCLIGSLVARHLLIHCDLYENFYSVLP</sequence>
<keyword evidence="2" id="KW-1185">Reference proteome</keyword>
<evidence type="ECO:0000313" key="1">
    <source>
        <dbReference type="EMBL" id="KAG5611732.1"/>
    </source>
</evidence>
<gene>
    <name evidence="1" type="ORF">H5410_023013</name>
</gene>
<dbReference type="OrthoDB" id="1002340at2759"/>
<dbReference type="AlphaFoldDB" id="A0A9J5ZJ10"/>
<protein>
    <submittedName>
        <fullName evidence="1">Uncharacterized protein</fullName>
    </submittedName>
</protein>
<comment type="caution">
    <text evidence="1">The sequence shown here is derived from an EMBL/GenBank/DDBJ whole genome shotgun (WGS) entry which is preliminary data.</text>
</comment>
<reference evidence="1 2" key="1">
    <citation type="submission" date="2020-09" db="EMBL/GenBank/DDBJ databases">
        <title>De no assembly of potato wild relative species, Solanum commersonii.</title>
        <authorList>
            <person name="Cho K."/>
        </authorList>
    </citation>
    <scope>NUCLEOTIDE SEQUENCE [LARGE SCALE GENOMIC DNA]</scope>
    <source>
        <strain evidence="1">LZ3.2</strain>
        <tissue evidence="1">Leaf</tissue>
    </source>
</reference>